<dbReference type="PANTHER" id="PTHR45784">
    <property type="entry name" value="C-TYPE LECTIN DOMAIN FAMILY 20 MEMBER A-RELATED"/>
    <property type="match status" value="1"/>
</dbReference>
<proteinExistence type="predicted"/>
<reference evidence="3" key="1">
    <citation type="journal article" date="2023" name="Front. Mar. Sci.">
        <title>A new Merluccius polli reference genome to investigate the effects of global change in West African waters.</title>
        <authorList>
            <person name="Mateo J.L."/>
            <person name="Blanco-Fernandez C."/>
            <person name="Garcia-Vazquez E."/>
            <person name="Machado-Schiaffino G."/>
        </authorList>
    </citation>
    <scope>NUCLEOTIDE SEQUENCE</scope>
    <source>
        <strain evidence="3">C29</strain>
        <tissue evidence="3">Fin</tissue>
    </source>
</reference>
<organism evidence="3 4">
    <name type="scientific">Merluccius polli</name>
    <name type="common">Benguela hake</name>
    <name type="synonym">Merluccius cadenati</name>
    <dbReference type="NCBI Taxonomy" id="89951"/>
    <lineage>
        <taxon>Eukaryota</taxon>
        <taxon>Metazoa</taxon>
        <taxon>Chordata</taxon>
        <taxon>Craniata</taxon>
        <taxon>Vertebrata</taxon>
        <taxon>Euteleostomi</taxon>
        <taxon>Actinopterygii</taxon>
        <taxon>Neopterygii</taxon>
        <taxon>Teleostei</taxon>
        <taxon>Neoteleostei</taxon>
        <taxon>Acanthomorphata</taxon>
        <taxon>Zeiogadaria</taxon>
        <taxon>Gadariae</taxon>
        <taxon>Gadiformes</taxon>
        <taxon>Gadoidei</taxon>
        <taxon>Merlucciidae</taxon>
        <taxon>Merluccius</taxon>
    </lineage>
</organism>
<dbReference type="InterPro" id="IPR016186">
    <property type="entry name" value="C-type_lectin-like/link_sf"/>
</dbReference>
<keyword evidence="4" id="KW-1185">Reference proteome</keyword>
<gene>
    <name evidence="3" type="primary">LY75</name>
    <name evidence="3" type="ORF">N1851_012094</name>
</gene>
<evidence type="ECO:0000313" key="3">
    <source>
        <dbReference type="EMBL" id="KAK0148187.1"/>
    </source>
</evidence>
<feature type="domain" description="C-type lectin" evidence="2">
    <location>
        <begin position="146"/>
        <end position="252"/>
    </location>
</feature>
<dbReference type="PANTHER" id="PTHR45784:SF3">
    <property type="entry name" value="C-TYPE LECTIN DOMAIN FAMILY 4 MEMBER K-LIKE-RELATED"/>
    <property type="match status" value="1"/>
</dbReference>
<name>A0AA47MY44_MERPO</name>
<dbReference type="EMBL" id="JAOPHQ010002080">
    <property type="protein sequence ID" value="KAK0148187.1"/>
    <property type="molecule type" value="Genomic_DNA"/>
</dbReference>
<dbReference type="PROSITE" id="PS50041">
    <property type="entry name" value="C_TYPE_LECTIN_2"/>
    <property type="match status" value="2"/>
</dbReference>
<dbReference type="InterPro" id="IPR016187">
    <property type="entry name" value="CTDL_fold"/>
</dbReference>
<keyword evidence="1" id="KW-1015">Disulfide bond</keyword>
<dbReference type="SUPFAM" id="SSF56436">
    <property type="entry name" value="C-type lectin-like"/>
    <property type="match status" value="2"/>
</dbReference>
<evidence type="ECO:0000256" key="1">
    <source>
        <dbReference type="ARBA" id="ARBA00023157"/>
    </source>
</evidence>
<evidence type="ECO:0000313" key="4">
    <source>
        <dbReference type="Proteomes" id="UP001174136"/>
    </source>
</evidence>
<dbReference type="Gene3D" id="3.10.100.10">
    <property type="entry name" value="Mannose-Binding Protein A, subunit A"/>
    <property type="match status" value="2"/>
</dbReference>
<protein>
    <submittedName>
        <fullName evidence="3">Lymphocyte antigen 75</fullName>
    </submittedName>
</protein>
<dbReference type="PROSITE" id="PS00615">
    <property type="entry name" value="C_TYPE_LECTIN_1"/>
    <property type="match status" value="1"/>
</dbReference>
<comment type="caution">
    <text evidence="3">The sequence shown here is derived from an EMBL/GenBank/DDBJ whole genome shotgun (WGS) entry which is preliminary data.</text>
</comment>
<dbReference type="CDD" id="cd00037">
    <property type="entry name" value="CLECT"/>
    <property type="match status" value="2"/>
</dbReference>
<feature type="domain" description="C-type lectin" evidence="2">
    <location>
        <begin position="15"/>
        <end position="137"/>
    </location>
</feature>
<dbReference type="Pfam" id="PF00059">
    <property type="entry name" value="Lectin_C"/>
    <property type="match status" value="2"/>
</dbReference>
<dbReference type="SMART" id="SM00034">
    <property type="entry name" value="CLECT"/>
    <property type="match status" value="2"/>
</dbReference>
<accession>A0AA47MY44</accession>
<evidence type="ECO:0000259" key="2">
    <source>
        <dbReference type="PROSITE" id="PS50041"/>
    </source>
</evidence>
<dbReference type="AlphaFoldDB" id="A0AA47MY44"/>
<dbReference type="InterPro" id="IPR001304">
    <property type="entry name" value="C-type_lectin-like"/>
</dbReference>
<dbReference type="Proteomes" id="UP001174136">
    <property type="component" value="Unassembled WGS sequence"/>
</dbReference>
<sequence>MERLFIVILLFTGIWGYPNYHYISKKISWQEAQSYCRERNSDLATISNMEDNNRALKSVEDKKKQNMSKPNVWIGLNKNNAQEAWRWSEDSSKASFCNWKENEPSGMKNDQQNCVEMRPDGCWNDVQCHHKSPFICNDFFPMILISENKTWEEAVDYCRENHHDLLSAHNDSMRENIQKIAKRATTDFVWIGLHYTCVMDFWFWIDNEEFNENNWDQETHKGDFCGTSGAMKKSSTKFFSRPNTERLNFICSLCETNET</sequence>
<dbReference type="InterPro" id="IPR018378">
    <property type="entry name" value="C-type_lectin_CS"/>
</dbReference>